<evidence type="ECO:0000256" key="2">
    <source>
        <dbReference type="ARBA" id="ARBA00022561"/>
    </source>
</evidence>
<gene>
    <name evidence="4" type="primary">CP</name>
</gene>
<sequence length="247" mass="28515">MTTELEQSKLKNTNNPEEIVDTYIVRESERARNISNYAIRDLISQEHMNPEKLNDVIVYSNRADVMAEEDELKFENCMRDFAKKFVFRKLDGDISADEFIAFYVSLVQCWLTQSTSLKNARQKNLTNNLTIKDRKYTWRTADFIDYIKGNLPHVPNPFRQYARKHEADIEILKATGKVKSDYHLQAKHGVLSQYWSLPADYINGSLINISDDDLAANLLMKCQALKGSNQERKYYNVSQLAPGGCSK</sequence>
<accession>A0AA50E3M1</accession>
<keyword evidence="2 4" id="KW-0167">Capsid protein</keyword>
<evidence type="ECO:0000256" key="3">
    <source>
        <dbReference type="ARBA" id="ARBA00022844"/>
    </source>
</evidence>
<dbReference type="GO" id="GO:0019028">
    <property type="term" value="C:viral capsid"/>
    <property type="evidence" value="ECO:0007669"/>
    <property type="project" value="UniProtKB-KW"/>
</dbReference>
<evidence type="ECO:0000313" key="4">
    <source>
        <dbReference type="EMBL" id="WLT68060.1"/>
    </source>
</evidence>
<keyword evidence="3" id="KW-0946">Virion</keyword>
<organism evidence="4">
    <name type="scientific">croton golden spot associated virus C</name>
    <dbReference type="NCBI Taxonomy" id="3072822"/>
    <lineage>
        <taxon>Viruses</taxon>
        <taxon>Riboviria</taxon>
        <taxon>Orthornavirae</taxon>
        <taxon>Kitrinoviricota</taxon>
        <taxon>Alsuviricetes</taxon>
        <taxon>Martellivirales</taxon>
        <taxon>Closteroviridae</taxon>
    </lineage>
</organism>
<dbReference type="InterPro" id="IPR002679">
    <property type="entry name" value="Closter_coat"/>
</dbReference>
<dbReference type="Pfam" id="PF01785">
    <property type="entry name" value="Closter_coat"/>
    <property type="match status" value="1"/>
</dbReference>
<comment type="subcellular location">
    <subcellularLocation>
        <location evidence="1">Virion</location>
    </subcellularLocation>
</comment>
<dbReference type="EMBL" id="OR085851">
    <property type="protein sequence ID" value="WLT68060.1"/>
    <property type="molecule type" value="Genomic_RNA"/>
</dbReference>
<evidence type="ECO:0000256" key="1">
    <source>
        <dbReference type="ARBA" id="ARBA00004328"/>
    </source>
</evidence>
<protein>
    <submittedName>
        <fullName evidence="4">Coat protein</fullName>
    </submittedName>
</protein>
<proteinExistence type="predicted"/>
<name>A0AA50E3M1_9CLOS</name>
<reference evidence="4" key="1">
    <citation type="submission" date="2023-05" db="EMBL/GenBank/DDBJ databases">
        <title>The Virome of croton golden: Identification, Genomic characterization, prevalence of new virus of croton golden associated viruses in China.</title>
        <authorList>
            <person name="Ma Y."/>
            <person name="Che H."/>
        </authorList>
    </citation>
    <scope>NUCLEOTIDE SEQUENCE</scope>
    <source>
        <strain evidence="4">CGSaVC-1</strain>
    </source>
</reference>